<protein>
    <submittedName>
        <fullName evidence="1">Uncharacterized protein</fullName>
    </submittedName>
</protein>
<comment type="caution">
    <text evidence="1">The sequence shown here is derived from an EMBL/GenBank/DDBJ whole genome shotgun (WGS) entry which is preliminary data.</text>
</comment>
<proteinExistence type="predicted"/>
<reference evidence="1" key="1">
    <citation type="journal article" date="2014" name="Front. Microbiol.">
        <title>High frequency of phylogenetically diverse reductive dehalogenase-homologous genes in deep subseafloor sedimentary metagenomes.</title>
        <authorList>
            <person name="Kawai M."/>
            <person name="Futagami T."/>
            <person name="Toyoda A."/>
            <person name="Takaki Y."/>
            <person name="Nishi S."/>
            <person name="Hori S."/>
            <person name="Arai W."/>
            <person name="Tsubouchi T."/>
            <person name="Morono Y."/>
            <person name="Uchiyama I."/>
            <person name="Ito T."/>
            <person name="Fujiyama A."/>
            <person name="Inagaki F."/>
            <person name="Takami H."/>
        </authorList>
    </citation>
    <scope>NUCLEOTIDE SEQUENCE</scope>
    <source>
        <strain evidence="1">Expedition CK06-06</strain>
    </source>
</reference>
<sequence length="51" mass="6173">MVELKTKTKKDKAIQQELKKDNPINLIDAYFTFTINMFNCKNIKRRDRNVR</sequence>
<organism evidence="1">
    <name type="scientific">marine sediment metagenome</name>
    <dbReference type="NCBI Taxonomy" id="412755"/>
    <lineage>
        <taxon>unclassified sequences</taxon>
        <taxon>metagenomes</taxon>
        <taxon>ecological metagenomes</taxon>
    </lineage>
</organism>
<accession>X1JHU0</accession>
<evidence type="ECO:0000313" key="1">
    <source>
        <dbReference type="EMBL" id="GAH94276.1"/>
    </source>
</evidence>
<dbReference type="AlphaFoldDB" id="X1JHU0"/>
<name>X1JHU0_9ZZZZ</name>
<gene>
    <name evidence="1" type="ORF">S06H3_00759</name>
</gene>
<dbReference type="EMBL" id="BARV01000156">
    <property type="protein sequence ID" value="GAH94276.1"/>
    <property type="molecule type" value="Genomic_DNA"/>
</dbReference>